<evidence type="ECO:0000256" key="1">
    <source>
        <dbReference type="SAM" id="MobiDB-lite"/>
    </source>
</evidence>
<name>A0A8T2QCI4_CERRI</name>
<evidence type="ECO:0000313" key="3">
    <source>
        <dbReference type="Proteomes" id="UP000825935"/>
    </source>
</evidence>
<reference evidence="2" key="1">
    <citation type="submission" date="2021-08" db="EMBL/GenBank/DDBJ databases">
        <title>WGS assembly of Ceratopteris richardii.</title>
        <authorList>
            <person name="Marchant D.B."/>
            <person name="Chen G."/>
            <person name="Jenkins J."/>
            <person name="Shu S."/>
            <person name="Leebens-Mack J."/>
            <person name="Grimwood J."/>
            <person name="Schmutz J."/>
            <person name="Soltis P."/>
            <person name="Soltis D."/>
            <person name="Chen Z.-H."/>
        </authorList>
    </citation>
    <scope>NUCLEOTIDE SEQUENCE</scope>
    <source>
        <strain evidence="2">Whitten #5841</strain>
        <tissue evidence="2">Leaf</tissue>
    </source>
</reference>
<evidence type="ECO:0000313" key="2">
    <source>
        <dbReference type="EMBL" id="KAH7281305.1"/>
    </source>
</evidence>
<proteinExistence type="predicted"/>
<comment type="caution">
    <text evidence="2">The sequence shown here is derived from an EMBL/GenBank/DDBJ whole genome shotgun (WGS) entry which is preliminary data.</text>
</comment>
<organism evidence="2 3">
    <name type="scientific">Ceratopteris richardii</name>
    <name type="common">Triangle waterfern</name>
    <dbReference type="NCBI Taxonomy" id="49495"/>
    <lineage>
        <taxon>Eukaryota</taxon>
        <taxon>Viridiplantae</taxon>
        <taxon>Streptophyta</taxon>
        <taxon>Embryophyta</taxon>
        <taxon>Tracheophyta</taxon>
        <taxon>Polypodiopsida</taxon>
        <taxon>Polypodiidae</taxon>
        <taxon>Polypodiales</taxon>
        <taxon>Pteridineae</taxon>
        <taxon>Pteridaceae</taxon>
        <taxon>Parkerioideae</taxon>
        <taxon>Ceratopteris</taxon>
    </lineage>
</organism>
<feature type="region of interest" description="Disordered" evidence="1">
    <location>
        <begin position="116"/>
        <end position="189"/>
    </location>
</feature>
<accession>A0A8T2QCI4</accession>
<keyword evidence="3" id="KW-1185">Reference proteome</keyword>
<dbReference type="Proteomes" id="UP000825935">
    <property type="component" value="Chromosome 36"/>
</dbReference>
<feature type="region of interest" description="Disordered" evidence="1">
    <location>
        <begin position="75"/>
        <end position="99"/>
    </location>
</feature>
<protein>
    <submittedName>
        <fullName evidence="2">Uncharacterized protein</fullName>
    </submittedName>
</protein>
<dbReference type="AlphaFoldDB" id="A0A8T2QCI4"/>
<feature type="compositionally biased region" description="Pro residues" evidence="1">
    <location>
        <begin position="151"/>
        <end position="172"/>
    </location>
</feature>
<sequence length="261" mass="29030">MVESKFPFNNMAAWYTLLCLAWVRPYPIHHLIWASIMEKRKRHAVQVQKDAKKFPVYSSIILLWLKNLPSRLVGQPSSMKRNPSSPMRKKLPVKPARVKGDSLEDIRTLLIGDQGYATAKGTHPPSSSHTYVQKRDPNPQVRTHHSASYNPPTPPPSPPTISTPHASPPIQIPSPHMSPSIQPHHTPIHVPPIPIPPIPRPMPSPSSPSPTILVTPSGSHMHFTSTQPMHSSTPPLASFPYTYALPALENIHIAIFMQATR</sequence>
<feature type="compositionally biased region" description="Polar residues" evidence="1">
    <location>
        <begin position="75"/>
        <end position="85"/>
    </location>
</feature>
<dbReference type="EMBL" id="CM035441">
    <property type="protein sequence ID" value="KAH7281305.1"/>
    <property type="molecule type" value="Genomic_DNA"/>
</dbReference>
<gene>
    <name evidence="2" type="ORF">KP509_36G040000</name>
</gene>